<organism evidence="1 2">
    <name type="scientific">Sulfurisphaera ohwakuensis</name>
    <dbReference type="NCBI Taxonomy" id="69656"/>
    <lineage>
        <taxon>Archaea</taxon>
        <taxon>Thermoproteota</taxon>
        <taxon>Thermoprotei</taxon>
        <taxon>Sulfolobales</taxon>
        <taxon>Sulfolobaceae</taxon>
        <taxon>Sulfurisphaera</taxon>
    </lineage>
</organism>
<evidence type="ECO:0000313" key="1">
    <source>
        <dbReference type="EMBL" id="MBB5255291.1"/>
    </source>
</evidence>
<evidence type="ECO:0000313" key="2">
    <source>
        <dbReference type="Proteomes" id="UP000582213"/>
    </source>
</evidence>
<protein>
    <submittedName>
        <fullName evidence="1">Uncharacterized protein</fullName>
    </submittedName>
</protein>
<accession>A0A7J9RWT6</accession>
<dbReference type="EMBL" id="JACHFY010000066">
    <property type="protein sequence ID" value="MBB5255291.1"/>
    <property type="molecule type" value="Genomic_DNA"/>
</dbReference>
<proteinExistence type="predicted"/>
<gene>
    <name evidence="1" type="ORF">HNQ62_003066</name>
</gene>
<name>A0A7J9RWT6_SULOH</name>
<dbReference type="Proteomes" id="UP000582213">
    <property type="component" value="Unassembled WGS sequence"/>
</dbReference>
<dbReference type="AlphaFoldDB" id="A0A7J9RWT6"/>
<feature type="non-terminal residue" evidence="1">
    <location>
        <position position="1"/>
    </location>
</feature>
<comment type="caution">
    <text evidence="1">The sequence shown here is derived from an EMBL/GenBank/DDBJ whole genome shotgun (WGS) entry which is preliminary data.</text>
</comment>
<reference evidence="1 2" key="1">
    <citation type="submission" date="2020-08" db="EMBL/GenBank/DDBJ databases">
        <title>Genomic Encyclopedia of Type Strains, Phase IV (KMG-IV): sequencing the most valuable type-strain genomes for metagenomic binning, comparative biology and taxonomic classification.</title>
        <authorList>
            <person name="Goeker M."/>
        </authorList>
    </citation>
    <scope>NUCLEOTIDE SEQUENCE [LARGE SCALE GENOMIC DNA]</scope>
    <source>
        <strain evidence="1 2">DSM 12421</strain>
    </source>
</reference>
<sequence length="45" mass="5375">VVDTIDVDKEQIFNRMLKVYVKTNQSVEDKIWKAIYKSFVLRNAE</sequence>